<proteinExistence type="predicted"/>
<dbReference type="OrthoDB" id="4746249at2759"/>
<evidence type="ECO:0000313" key="2">
    <source>
        <dbReference type="Proteomes" id="UP000016801"/>
    </source>
</evidence>
<keyword evidence="2" id="KW-1185">Reference proteome</keyword>
<dbReference type="VEuPathDB" id="FungiDB:CPUR_04945"/>
<dbReference type="Proteomes" id="UP000016801">
    <property type="component" value="Unassembled WGS sequence"/>
</dbReference>
<organism evidence="1 2">
    <name type="scientific">Claviceps purpurea (strain 20.1)</name>
    <name type="common">Ergot fungus</name>
    <name type="synonym">Sphacelia segetum</name>
    <dbReference type="NCBI Taxonomy" id="1111077"/>
    <lineage>
        <taxon>Eukaryota</taxon>
        <taxon>Fungi</taxon>
        <taxon>Dikarya</taxon>
        <taxon>Ascomycota</taxon>
        <taxon>Pezizomycotina</taxon>
        <taxon>Sordariomycetes</taxon>
        <taxon>Hypocreomycetidae</taxon>
        <taxon>Hypocreales</taxon>
        <taxon>Clavicipitaceae</taxon>
        <taxon>Claviceps</taxon>
    </lineage>
</organism>
<comment type="caution">
    <text evidence="1">The sequence shown here is derived from an EMBL/GenBank/DDBJ whole genome shotgun (WGS) entry which is preliminary data.</text>
</comment>
<gene>
    <name evidence="1" type="ORF">CPUR_04945</name>
</gene>
<reference evidence="1 2" key="1">
    <citation type="journal article" date="2013" name="PLoS Genet.">
        <title>Plant-symbiotic fungi as chemical engineers: Multi-genome analysis of the Clavicipitaceae reveals dynamics of alkaloid loci.</title>
        <authorList>
            <person name="Schardl C.L."/>
            <person name="Young C.A."/>
            <person name="Hesse U."/>
            <person name="Amyotte S.G."/>
            <person name="Andreeva K."/>
            <person name="Calie P.J."/>
            <person name="Fleetwood D.J."/>
            <person name="Haws D.C."/>
            <person name="Moore N."/>
            <person name="Oeser B."/>
            <person name="Panaccione D.G."/>
            <person name="Schweri K.K."/>
            <person name="Voisey C.R."/>
            <person name="Farman M.L."/>
            <person name="Jaromczyk J.W."/>
            <person name="Roe B.A."/>
            <person name="O'Sullivan D.M."/>
            <person name="Scott B."/>
            <person name="Tudzynski P."/>
            <person name="An Z."/>
            <person name="Arnaoudova E.G."/>
            <person name="Bullock C.T."/>
            <person name="Charlton N.D."/>
            <person name="Chen L."/>
            <person name="Cox M."/>
            <person name="Dinkins R.D."/>
            <person name="Florea S."/>
            <person name="Glenn A.E."/>
            <person name="Gordon A."/>
            <person name="Gueldener U."/>
            <person name="Harris D.R."/>
            <person name="Hollin W."/>
            <person name="Jaromczyk J."/>
            <person name="Johnson R.D."/>
            <person name="Khan A.K."/>
            <person name="Leistner E."/>
            <person name="Leuchtmann A."/>
            <person name="Li C."/>
            <person name="Liu J."/>
            <person name="Liu J."/>
            <person name="Liu M."/>
            <person name="Mace W."/>
            <person name="Machado C."/>
            <person name="Nagabhyru P."/>
            <person name="Pan J."/>
            <person name="Schmid J."/>
            <person name="Sugawara K."/>
            <person name="Steiner U."/>
            <person name="Takach J.E."/>
            <person name="Tanaka E."/>
            <person name="Webb J.S."/>
            <person name="Wilson E.V."/>
            <person name="Wiseman J.L."/>
            <person name="Yoshida R."/>
            <person name="Zeng Z."/>
        </authorList>
    </citation>
    <scope>NUCLEOTIDE SEQUENCE [LARGE SCALE GENOMIC DNA]</scope>
    <source>
        <strain evidence="1 2">20.1</strain>
    </source>
</reference>
<dbReference type="HOGENOM" id="CLU_2687630_0_0_1"/>
<dbReference type="EMBL" id="CAGA01000027">
    <property type="protein sequence ID" value="CCE31094.1"/>
    <property type="molecule type" value="Genomic_DNA"/>
</dbReference>
<protein>
    <submittedName>
        <fullName evidence="1">Uncharacterized protein</fullName>
    </submittedName>
</protein>
<accession>M1WFP4</accession>
<dbReference type="AlphaFoldDB" id="M1WFP4"/>
<evidence type="ECO:0000313" key="1">
    <source>
        <dbReference type="EMBL" id="CCE31094.1"/>
    </source>
</evidence>
<name>M1WFP4_CLAP2</name>
<sequence>MHNSIPKQLRSRTMDLLGRVQFDVAGPLHTPIRGNRYFLLIKEISTRREWVYLIPTKEAYDAVNNWKAEQELIT</sequence>